<keyword evidence="4" id="KW-1185">Reference proteome</keyword>
<dbReference type="InterPro" id="IPR050272">
    <property type="entry name" value="Isochorismatase-like_hydrls"/>
</dbReference>
<reference evidence="3 4" key="1">
    <citation type="submission" date="2015-11" db="EMBL/GenBank/DDBJ databases">
        <title>Ensifer anhuiense sp. nov., an effective nitrogen fixation bacterium with Glycine soja.</title>
        <authorList>
            <person name="Yan H."/>
            <person name="Chen W."/>
        </authorList>
    </citation>
    <scope>NUCLEOTIDE SEQUENCE [LARGE SCALE GENOMIC DNA]</scope>
    <source>
        <strain evidence="3 4">LMG 7837</strain>
    </source>
</reference>
<evidence type="ECO:0000256" key="1">
    <source>
        <dbReference type="ARBA" id="ARBA00022801"/>
    </source>
</evidence>
<dbReference type="PANTHER" id="PTHR43540:SF15">
    <property type="entry name" value="BLR5631 PROTEIN"/>
    <property type="match status" value="1"/>
</dbReference>
<comment type="caution">
    <text evidence="3">The sequence shown here is derived from an EMBL/GenBank/DDBJ whole genome shotgun (WGS) entry which is preliminary data.</text>
</comment>
<name>A0A178XG09_SINSA</name>
<sequence length="208" mass="20978">MSNSPAALSTSAPATLFTLAGIEPAPAPLAEAVLVLIDYQNEYLAGPLALVDAEAAVGRAGTLLSAARAAGARIIHVAHKGRAGGLFDRAAEGGAFIDAVKPLDAEGIVEKPRPNAFSGTTLADLVGPAGTKIAIAGFMTHNCVSSTARAALDLGYEITVAADACATRDLPSPGGIVPARDLHRAELAALADRHACVADVARLIDARA</sequence>
<evidence type="ECO:0000259" key="2">
    <source>
        <dbReference type="Pfam" id="PF00857"/>
    </source>
</evidence>
<dbReference type="AlphaFoldDB" id="A0A178XG09"/>
<accession>A0A178XG09</accession>
<evidence type="ECO:0000313" key="3">
    <source>
        <dbReference type="EMBL" id="OAP34174.1"/>
    </source>
</evidence>
<dbReference type="PANTHER" id="PTHR43540">
    <property type="entry name" value="PEROXYUREIDOACRYLATE/UREIDOACRYLATE AMIDOHYDROLASE-RELATED"/>
    <property type="match status" value="1"/>
</dbReference>
<keyword evidence="1" id="KW-0378">Hydrolase</keyword>
<dbReference type="Pfam" id="PF00857">
    <property type="entry name" value="Isochorismatase"/>
    <property type="match status" value="1"/>
</dbReference>
<dbReference type="EMBL" id="LNQB01000102">
    <property type="protein sequence ID" value="OAP34174.1"/>
    <property type="molecule type" value="Genomic_DNA"/>
</dbReference>
<dbReference type="InterPro" id="IPR036380">
    <property type="entry name" value="Isochorismatase-like_sf"/>
</dbReference>
<dbReference type="RefSeq" id="WP_066879322.1">
    <property type="nucleotide sequence ID" value="NZ_LNQB01000102.1"/>
</dbReference>
<dbReference type="GO" id="GO:0016787">
    <property type="term" value="F:hydrolase activity"/>
    <property type="evidence" value="ECO:0007669"/>
    <property type="project" value="UniProtKB-KW"/>
</dbReference>
<feature type="domain" description="Isochorismatase-like" evidence="2">
    <location>
        <begin position="33"/>
        <end position="200"/>
    </location>
</feature>
<evidence type="ECO:0000313" key="4">
    <source>
        <dbReference type="Proteomes" id="UP000078507"/>
    </source>
</evidence>
<gene>
    <name evidence="3" type="ORF">ATB98_22870</name>
</gene>
<dbReference type="Proteomes" id="UP000078507">
    <property type="component" value="Unassembled WGS sequence"/>
</dbReference>
<dbReference type="InterPro" id="IPR000868">
    <property type="entry name" value="Isochorismatase-like_dom"/>
</dbReference>
<protein>
    <submittedName>
        <fullName evidence="3">Isochorismatase</fullName>
    </submittedName>
</protein>
<dbReference type="SUPFAM" id="SSF52499">
    <property type="entry name" value="Isochorismatase-like hydrolases"/>
    <property type="match status" value="1"/>
</dbReference>
<dbReference type="OrthoDB" id="9794942at2"/>
<organism evidence="3 4">
    <name type="scientific">Sinorhizobium saheli</name>
    <dbReference type="NCBI Taxonomy" id="36856"/>
    <lineage>
        <taxon>Bacteria</taxon>
        <taxon>Pseudomonadati</taxon>
        <taxon>Pseudomonadota</taxon>
        <taxon>Alphaproteobacteria</taxon>
        <taxon>Hyphomicrobiales</taxon>
        <taxon>Rhizobiaceae</taxon>
        <taxon>Sinorhizobium/Ensifer group</taxon>
        <taxon>Sinorhizobium</taxon>
    </lineage>
</organism>
<dbReference type="STRING" id="36856.ATB98_22870"/>
<proteinExistence type="predicted"/>
<dbReference type="Gene3D" id="3.40.50.850">
    <property type="entry name" value="Isochorismatase-like"/>
    <property type="match status" value="1"/>
</dbReference>